<dbReference type="PANTHER" id="PTHR43405">
    <property type="entry name" value="GLYCOSYL HYDROLASE DIGH"/>
    <property type="match status" value="1"/>
</dbReference>
<dbReference type="AlphaFoldDB" id="A0A6H1U623"/>
<dbReference type="KEGG" id="oxy:HCG48_22795"/>
<feature type="compositionally biased region" description="Pro residues" evidence="2">
    <location>
        <begin position="84"/>
        <end position="95"/>
    </location>
</feature>
<keyword evidence="5" id="KW-1185">Reference proteome</keyword>
<keyword evidence="1" id="KW-0732">Signal</keyword>
<dbReference type="RefSeq" id="WP_168571225.1">
    <property type="nucleotide sequence ID" value="NZ_CP051167.1"/>
</dbReference>
<feature type="region of interest" description="Disordered" evidence="2">
    <location>
        <begin position="80"/>
        <end position="103"/>
    </location>
</feature>
<dbReference type="SUPFAM" id="SSF51445">
    <property type="entry name" value="(Trans)glycosidases"/>
    <property type="match status" value="1"/>
</dbReference>
<dbReference type="PANTHER" id="PTHR43405:SF1">
    <property type="entry name" value="GLYCOSYL HYDROLASE DIGH"/>
    <property type="match status" value="1"/>
</dbReference>
<dbReference type="Proteomes" id="UP000500857">
    <property type="component" value="Chromosome"/>
</dbReference>
<sequence length="575" mass="65492">MRLTRLFRVIFRLFQQLWSIYQHSLQTVFRKRPSFAAQFAIWGCLLLLATSATRAFAYEPTASVPFTPETATETTTQIARPNPASVPLPAPPPMEQPEEPVVTPAPAPAAQFLPKIGVNHQHEFRGAWVASVVNIDWPSRSDLSVSQQQAELINILDRMQELNLNALILQIRPNGDALYASEIEPWSGWLTGTQGKAPNPYYDPLEFAIAESHKRNIELHAWFNPYRAKMGGEKYPYGPNHMAAQYPQYAYQYGDLIWMDPGAKPVQDRVYNVIMDVVRRYDVDGIHLDDYFYPYPKEGIQFPDSQTYNAYRQAGGTLSVSDWRRQNVNQVIERIWKGIKTEKPSVKFGISPFGIYRPGKAPGIVGMDQYEAIYADVKLWLEKGWVDYLAPQLYWRIDPPQQSYPVLLQWWSDHNPFRRHIYAGNYLSKLDGSSWPISEFERQVEISRAGADKLSLGNIFFSMKVFKENRLGVNDRFRSQLYTTPALAPTMPWLDATPPQSPTGVSLNGRNLTWNRDSSNEVRSWTLYQQVGNNWQLKQIFNAQTTSANLAPGTYALCAADRLANESAGVVVSVR</sequence>
<evidence type="ECO:0000256" key="2">
    <source>
        <dbReference type="SAM" id="MobiDB-lite"/>
    </source>
</evidence>
<dbReference type="EMBL" id="CP051167">
    <property type="protein sequence ID" value="QIZ73079.1"/>
    <property type="molecule type" value="Genomic_DNA"/>
</dbReference>
<keyword evidence="4" id="KW-0378">Hydrolase</keyword>
<accession>A0A6H1U623</accession>
<dbReference type="GO" id="GO:0016787">
    <property type="term" value="F:hydrolase activity"/>
    <property type="evidence" value="ECO:0007669"/>
    <property type="project" value="UniProtKB-KW"/>
</dbReference>
<evidence type="ECO:0000313" key="4">
    <source>
        <dbReference type="EMBL" id="QIZ73079.1"/>
    </source>
</evidence>
<evidence type="ECO:0000313" key="5">
    <source>
        <dbReference type="Proteomes" id="UP000500857"/>
    </source>
</evidence>
<proteinExistence type="predicted"/>
<dbReference type="Gene3D" id="3.20.20.80">
    <property type="entry name" value="Glycosidases"/>
    <property type="match status" value="1"/>
</dbReference>
<dbReference type="InterPro" id="IPR052177">
    <property type="entry name" value="Divisome_Glycosyl_Hydrolase"/>
</dbReference>
<reference evidence="4 5" key="1">
    <citation type="submission" date="2020-04" db="EMBL/GenBank/DDBJ databases">
        <authorList>
            <person name="Basu S."/>
            <person name="Maruthanayagam V."/>
            <person name="Chakraborty S."/>
            <person name="Pramanik A."/>
            <person name="Mukherjee J."/>
            <person name="Brink B."/>
        </authorList>
    </citation>
    <scope>NUCLEOTIDE SEQUENCE [LARGE SCALE GENOMIC DNA]</scope>
    <source>
        <strain evidence="4 5">AP17</strain>
    </source>
</reference>
<name>A0A6H1U623_9CYAN</name>
<protein>
    <submittedName>
        <fullName evidence="4">Family 10 glycosylhydrolase</fullName>
    </submittedName>
</protein>
<organism evidence="4 5">
    <name type="scientific">Oxynema aestuarii AP17</name>
    <dbReference type="NCBI Taxonomy" id="2064643"/>
    <lineage>
        <taxon>Bacteria</taxon>
        <taxon>Bacillati</taxon>
        <taxon>Cyanobacteriota</taxon>
        <taxon>Cyanophyceae</taxon>
        <taxon>Oscillatoriophycideae</taxon>
        <taxon>Oscillatoriales</taxon>
        <taxon>Oscillatoriaceae</taxon>
        <taxon>Oxynema</taxon>
        <taxon>Oxynema aestuarii</taxon>
    </lineage>
</organism>
<feature type="domain" description="Glycosyl hydrolase-like 10" evidence="3">
    <location>
        <begin position="123"/>
        <end position="429"/>
    </location>
</feature>
<gene>
    <name evidence="4" type="ORF">HCG48_22795</name>
</gene>
<dbReference type="Pfam" id="PF02638">
    <property type="entry name" value="GHL10"/>
    <property type="match status" value="1"/>
</dbReference>
<dbReference type="InterPro" id="IPR017853">
    <property type="entry name" value="GH"/>
</dbReference>
<evidence type="ECO:0000259" key="3">
    <source>
        <dbReference type="Pfam" id="PF02638"/>
    </source>
</evidence>
<evidence type="ECO:0000256" key="1">
    <source>
        <dbReference type="ARBA" id="ARBA00022729"/>
    </source>
</evidence>
<dbReference type="InterPro" id="IPR003790">
    <property type="entry name" value="GHL10"/>
</dbReference>